<reference evidence="1 2" key="1">
    <citation type="submission" date="2019-09" db="EMBL/GenBank/DDBJ databases">
        <authorList>
            <person name="Ou C."/>
        </authorList>
    </citation>
    <scope>NUCLEOTIDE SEQUENCE [LARGE SCALE GENOMIC DNA]</scope>
    <source>
        <strain evidence="1">S2</strain>
        <tissue evidence="1">Leaf</tissue>
    </source>
</reference>
<keyword evidence="2" id="KW-1185">Reference proteome</keyword>
<evidence type="ECO:0000313" key="1">
    <source>
        <dbReference type="EMBL" id="KAB2600112.1"/>
    </source>
</evidence>
<protein>
    <submittedName>
        <fullName evidence="1">Ribonuclease H protein</fullName>
    </submittedName>
</protein>
<organism evidence="1 2">
    <name type="scientific">Pyrus ussuriensis x Pyrus communis</name>
    <dbReference type="NCBI Taxonomy" id="2448454"/>
    <lineage>
        <taxon>Eukaryota</taxon>
        <taxon>Viridiplantae</taxon>
        <taxon>Streptophyta</taxon>
        <taxon>Embryophyta</taxon>
        <taxon>Tracheophyta</taxon>
        <taxon>Spermatophyta</taxon>
        <taxon>Magnoliopsida</taxon>
        <taxon>eudicotyledons</taxon>
        <taxon>Gunneridae</taxon>
        <taxon>Pentapetalae</taxon>
        <taxon>rosids</taxon>
        <taxon>fabids</taxon>
        <taxon>Rosales</taxon>
        <taxon>Rosaceae</taxon>
        <taxon>Amygdaloideae</taxon>
        <taxon>Maleae</taxon>
        <taxon>Pyrus</taxon>
    </lineage>
</organism>
<dbReference type="Proteomes" id="UP000327157">
    <property type="component" value="Chromosome 13"/>
</dbReference>
<gene>
    <name evidence="1" type="ORF">D8674_010383</name>
</gene>
<reference evidence="1 2" key="3">
    <citation type="submission" date="2019-11" db="EMBL/GenBank/DDBJ databases">
        <title>A de novo genome assembly of a pear dwarfing rootstock.</title>
        <authorList>
            <person name="Wang F."/>
            <person name="Wang J."/>
            <person name="Li S."/>
            <person name="Zhang Y."/>
            <person name="Fang M."/>
            <person name="Ma L."/>
            <person name="Zhao Y."/>
            <person name="Jiang S."/>
        </authorList>
    </citation>
    <scope>NUCLEOTIDE SEQUENCE [LARGE SCALE GENOMIC DNA]</scope>
    <source>
        <strain evidence="1">S2</strain>
        <tissue evidence="1">Leaf</tissue>
    </source>
</reference>
<reference evidence="2" key="2">
    <citation type="submission" date="2019-10" db="EMBL/GenBank/DDBJ databases">
        <title>A de novo genome assembly of a pear dwarfing rootstock.</title>
        <authorList>
            <person name="Wang F."/>
            <person name="Wang J."/>
            <person name="Li S."/>
            <person name="Zhang Y."/>
            <person name="Fang M."/>
            <person name="Ma L."/>
            <person name="Zhao Y."/>
            <person name="Jiang S."/>
        </authorList>
    </citation>
    <scope>NUCLEOTIDE SEQUENCE [LARGE SCALE GENOMIC DNA]</scope>
</reference>
<proteinExistence type="predicted"/>
<name>A0A5N5FFV3_9ROSA</name>
<dbReference type="EMBL" id="SMOL01000753">
    <property type="protein sequence ID" value="KAB2600112.1"/>
    <property type="molecule type" value="Genomic_DNA"/>
</dbReference>
<accession>A0A5N5FFV3</accession>
<dbReference type="OrthoDB" id="696485at2759"/>
<dbReference type="AlphaFoldDB" id="A0A5N5FFV3"/>
<comment type="caution">
    <text evidence="1">The sequence shown here is derived from an EMBL/GenBank/DDBJ whole genome shotgun (WGS) entry which is preliminary data.</text>
</comment>
<evidence type="ECO:0000313" key="2">
    <source>
        <dbReference type="Proteomes" id="UP000327157"/>
    </source>
</evidence>
<sequence length="127" mass="14396">MSSFLPTKLILSRRHLANNVCCPICLVDDESIEHMLLLCPWAWLPIVYNKVVAWCPPTYPMIKVNIDGAWKKLERSVENHSYCGRNKETCLLVSKQSNLCICILGDTEGVLFEMGLCAPSLSCWCYV</sequence>